<dbReference type="AlphaFoldDB" id="A0A9P8CUD4"/>
<comment type="caution">
    <text evidence="1">The sequence shown here is derived from an EMBL/GenBank/DDBJ whole genome shotgun (WGS) entry which is preliminary data.</text>
</comment>
<protein>
    <submittedName>
        <fullName evidence="1">Uncharacterized protein</fullName>
    </submittedName>
</protein>
<reference evidence="1" key="1">
    <citation type="submission" date="2021-07" db="EMBL/GenBank/DDBJ databases">
        <title>Draft genome of Mortierella alpina, strain LL118, isolated from an aspen leaf litter sample.</title>
        <authorList>
            <person name="Yang S."/>
            <person name="Vinatzer B.A."/>
        </authorList>
    </citation>
    <scope>NUCLEOTIDE SEQUENCE</scope>
    <source>
        <strain evidence="1">LL118</strain>
    </source>
</reference>
<proteinExistence type="predicted"/>
<sequence length="112" mass="13176">MHDLANQGTGHKFSELLMGLYFAKKNQLQYVFHEKSFVHNFRQADQQWLGDLIQQRYPAPSEWGGSNDRVFGMNWKQWILVYHYRSTTAHAYAQRNELELQEPLIGFGGRNS</sequence>
<evidence type="ECO:0000313" key="2">
    <source>
        <dbReference type="Proteomes" id="UP000717515"/>
    </source>
</evidence>
<gene>
    <name evidence="1" type="ORF">KVV02_007180</name>
</gene>
<accession>A0A9P8CUD4</accession>
<dbReference type="EMBL" id="JAIFTL010000292">
    <property type="protein sequence ID" value="KAG9320423.1"/>
    <property type="molecule type" value="Genomic_DNA"/>
</dbReference>
<organism evidence="1 2">
    <name type="scientific">Mortierella alpina</name>
    <name type="common">Oleaginous fungus</name>
    <name type="synonym">Mortierella renispora</name>
    <dbReference type="NCBI Taxonomy" id="64518"/>
    <lineage>
        <taxon>Eukaryota</taxon>
        <taxon>Fungi</taxon>
        <taxon>Fungi incertae sedis</taxon>
        <taxon>Mucoromycota</taxon>
        <taxon>Mortierellomycotina</taxon>
        <taxon>Mortierellomycetes</taxon>
        <taxon>Mortierellales</taxon>
        <taxon>Mortierellaceae</taxon>
        <taxon>Mortierella</taxon>
    </lineage>
</organism>
<name>A0A9P8CUD4_MORAP</name>
<dbReference type="Proteomes" id="UP000717515">
    <property type="component" value="Unassembled WGS sequence"/>
</dbReference>
<evidence type="ECO:0000313" key="1">
    <source>
        <dbReference type="EMBL" id="KAG9320423.1"/>
    </source>
</evidence>